<dbReference type="EMBL" id="JBJUIK010000008">
    <property type="protein sequence ID" value="KAL3520630.1"/>
    <property type="molecule type" value="Genomic_DNA"/>
</dbReference>
<proteinExistence type="predicted"/>
<gene>
    <name evidence="2" type="ORF">ACH5RR_018779</name>
</gene>
<protein>
    <submittedName>
        <fullName evidence="2">Uncharacterized protein</fullName>
    </submittedName>
</protein>
<feature type="compositionally biased region" description="Low complexity" evidence="1">
    <location>
        <begin position="62"/>
        <end position="76"/>
    </location>
</feature>
<evidence type="ECO:0000313" key="3">
    <source>
        <dbReference type="Proteomes" id="UP001630127"/>
    </source>
</evidence>
<evidence type="ECO:0000313" key="2">
    <source>
        <dbReference type="EMBL" id="KAL3520630.1"/>
    </source>
</evidence>
<sequence length="93" mass="10033">MNMVESQGIGEEFEDKVKENSETPVMFNLLGPPRRLATTDMEERVKQPKTAASLSAGPRIPLSTASSGGAASSLKSQSNDAVLPIFLHLHLRL</sequence>
<accession>A0ABD2ZQK6</accession>
<feature type="region of interest" description="Disordered" evidence="1">
    <location>
        <begin position="1"/>
        <end position="76"/>
    </location>
</feature>
<dbReference type="Proteomes" id="UP001630127">
    <property type="component" value="Unassembled WGS sequence"/>
</dbReference>
<evidence type="ECO:0000256" key="1">
    <source>
        <dbReference type="SAM" id="MobiDB-lite"/>
    </source>
</evidence>
<dbReference type="AlphaFoldDB" id="A0ABD2ZQK6"/>
<comment type="caution">
    <text evidence="2">The sequence shown here is derived from an EMBL/GenBank/DDBJ whole genome shotgun (WGS) entry which is preliminary data.</text>
</comment>
<keyword evidence="3" id="KW-1185">Reference proteome</keyword>
<name>A0ABD2ZQK6_9GENT</name>
<reference evidence="2 3" key="1">
    <citation type="submission" date="2024-11" db="EMBL/GenBank/DDBJ databases">
        <title>A near-complete genome assembly of Cinchona calisaya.</title>
        <authorList>
            <person name="Lian D.C."/>
            <person name="Zhao X.W."/>
            <person name="Wei L."/>
        </authorList>
    </citation>
    <scope>NUCLEOTIDE SEQUENCE [LARGE SCALE GENOMIC DNA]</scope>
    <source>
        <tissue evidence="2">Nenye</tissue>
    </source>
</reference>
<organism evidence="2 3">
    <name type="scientific">Cinchona calisaya</name>
    <dbReference type="NCBI Taxonomy" id="153742"/>
    <lineage>
        <taxon>Eukaryota</taxon>
        <taxon>Viridiplantae</taxon>
        <taxon>Streptophyta</taxon>
        <taxon>Embryophyta</taxon>
        <taxon>Tracheophyta</taxon>
        <taxon>Spermatophyta</taxon>
        <taxon>Magnoliopsida</taxon>
        <taxon>eudicotyledons</taxon>
        <taxon>Gunneridae</taxon>
        <taxon>Pentapetalae</taxon>
        <taxon>asterids</taxon>
        <taxon>lamiids</taxon>
        <taxon>Gentianales</taxon>
        <taxon>Rubiaceae</taxon>
        <taxon>Cinchonoideae</taxon>
        <taxon>Cinchoneae</taxon>
        <taxon>Cinchona</taxon>
    </lineage>
</organism>